<accession>A0A162T2C3</accession>
<keyword evidence="2" id="KW-0175">Coiled coil</keyword>
<dbReference type="GO" id="GO:0042803">
    <property type="term" value="F:protein homodimerization activity"/>
    <property type="evidence" value="ECO:0007669"/>
    <property type="project" value="InterPro"/>
</dbReference>
<dbReference type="Pfam" id="PF01025">
    <property type="entry name" value="GrpE"/>
    <property type="match status" value="1"/>
</dbReference>
<evidence type="ECO:0000313" key="3">
    <source>
        <dbReference type="EMBL" id="KZL92161.1"/>
    </source>
</evidence>
<dbReference type="AlphaFoldDB" id="A0A162T2C3"/>
<dbReference type="InterPro" id="IPR000740">
    <property type="entry name" value="GrpE"/>
</dbReference>
<keyword evidence="1" id="KW-0143">Chaperone</keyword>
<proteinExistence type="predicted"/>
<dbReference type="InterPro" id="IPR009012">
    <property type="entry name" value="GrpE_head"/>
</dbReference>
<dbReference type="Proteomes" id="UP000076603">
    <property type="component" value="Unassembled WGS sequence"/>
</dbReference>
<keyword evidence="4" id="KW-1185">Reference proteome</keyword>
<feature type="coiled-coil region" evidence="2">
    <location>
        <begin position="39"/>
        <end position="66"/>
    </location>
</feature>
<dbReference type="STRING" id="1121326.CLMAG_19700"/>
<reference evidence="3 4" key="1">
    <citation type="submission" date="2016-04" db="EMBL/GenBank/DDBJ databases">
        <title>Genome sequence of Clostridium magnum DSM 2767.</title>
        <authorList>
            <person name="Poehlein A."/>
            <person name="Uhlig R."/>
            <person name="Fischer R."/>
            <person name="Bahl H."/>
            <person name="Daniel R."/>
        </authorList>
    </citation>
    <scope>NUCLEOTIDE SEQUENCE [LARGE SCALE GENOMIC DNA]</scope>
    <source>
        <strain evidence="3 4">DSM 2767</strain>
    </source>
</reference>
<gene>
    <name evidence="3" type="primary">grpE_2</name>
    <name evidence="3" type="ORF">CLMAG_19700</name>
</gene>
<dbReference type="PATRIC" id="fig|1121326.3.peg.1960"/>
<dbReference type="GO" id="GO:0006457">
    <property type="term" value="P:protein folding"/>
    <property type="evidence" value="ECO:0007669"/>
    <property type="project" value="InterPro"/>
</dbReference>
<dbReference type="SUPFAM" id="SSF51064">
    <property type="entry name" value="Head domain of nucleotide exchange factor GrpE"/>
    <property type="match status" value="1"/>
</dbReference>
<dbReference type="RefSeq" id="WP_066621445.1">
    <property type="nucleotide sequence ID" value="NZ_FQXL01000004.1"/>
</dbReference>
<evidence type="ECO:0000256" key="2">
    <source>
        <dbReference type="SAM" id="Coils"/>
    </source>
</evidence>
<dbReference type="GO" id="GO:0000774">
    <property type="term" value="F:adenyl-nucleotide exchange factor activity"/>
    <property type="evidence" value="ECO:0007669"/>
    <property type="project" value="InterPro"/>
</dbReference>
<name>A0A162T2C3_9CLOT</name>
<evidence type="ECO:0000256" key="1">
    <source>
        <dbReference type="ARBA" id="ARBA00023186"/>
    </source>
</evidence>
<dbReference type="GO" id="GO:0051087">
    <property type="term" value="F:protein-folding chaperone binding"/>
    <property type="evidence" value="ECO:0007669"/>
    <property type="project" value="InterPro"/>
</dbReference>
<comment type="caution">
    <text evidence="3">The sequence shown here is derived from an EMBL/GenBank/DDBJ whole genome shotgun (WGS) entry which is preliminary data.</text>
</comment>
<dbReference type="EMBL" id="LWAE01000002">
    <property type="protein sequence ID" value="KZL92161.1"/>
    <property type="molecule type" value="Genomic_DNA"/>
</dbReference>
<dbReference type="Gene3D" id="2.30.22.10">
    <property type="entry name" value="Head domain of nucleotide exchange factor GrpE"/>
    <property type="match status" value="1"/>
</dbReference>
<sequence length="201" mass="23901">MLFNVCKDIESLKKRCKKYSYDKNDDILEKISIEEVDDFKEFENNIDNLNEILKSMEEMNRDIIINKNLLKSVLEEDYEVKKKYIKKIKNIINAYVNFYDYVDEIRQALEKSDSKTDKKTLKLINSILKLLEKEYANIGLMVNAPEIGIDKFDNFKHEILSTEKNLELSNETILDIIKKGFYYNDRNIRYVRTTKVITVLN</sequence>
<evidence type="ECO:0000313" key="4">
    <source>
        <dbReference type="Proteomes" id="UP000076603"/>
    </source>
</evidence>
<organism evidence="3 4">
    <name type="scientific">Clostridium magnum DSM 2767</name>
    <dbReference type="NCBI Taxonomy" id="1121326"/>
    <lineage>
        <taxon>Bacteria</taxon>
        <taxon>Bacillati</taxon>
        <taxon>Bacillota</taxon>
        <taxon>Clostridia</taxon>
        <taxon>Eubacteriales</taxon>
        <taxon>Clostridiaceae</taxon>
        <taxon>Clostridium</taxon>
    </lineage>
</organism>
<protein>
    <submittedName>
        <fullName evidence="3">Protein GrpE</fullName>
    </submittedName>
</protein>